<gene>
    <name evidence="6" type="ORF">KF707C_38240</name>
</gene>
<reference evidence="6 7" key="2">
    <citation type="journal article" date="2017" name="Int. J. Syst. Evol. Microbiol.">
        <title>Pseudomonas furukawaii sp. nov., a polychlorinated biphenyl-degrading bacterium isolated from biphenyl-contaminated soil in Japan.</title>
        <authorList>
            <person name="Kimura N."/>
            <person name="Watanabe T."/>
            <person name="Suenaga H."/>
            <person name="Fujihara H."/>
            <person name="Futagami T."/>
            <person name="Goto M."/>
            <person name="Hanada S."/>
            <person name="Hirose J."/>
        </authorList>
    </citation>
    <scope>NUCLEOTIDE SEQUENCE [LARGE SCALE GENOMIC DNA]</scope>
    <source>
        <strain evidence="7">DSM 10086 / NBRC 110670 / KF707</strain>
    </source>
</reference>
<evidence type="ECO:0000313" key="6">
    <source>
        <dbReference type="EMBL" id="BAU75512.1"/>
    </source>
</evidence>
<dbReference type="Gene3D" id="3.40.50.720">
    <property type="entry name" value="NAD(P)-binding Rossmann-like Domain"/>
    <property type="match status" value="1"/>
</dbReference>
<dbReference type="PANTHER" id="PTHR43580:SF2">
    <property type="entry name" value="CYTOKINE-LIKE NUCLEAR FACTOR N-PAC"/>
    <property type="match status" value="1"/>
</dbReference>
<dbReference type="InterPro" id="IPR008927">
    <property type="entry name" value="6-PGluconate_DH-like_C_sf"/>
</dbReference>
<dbReference type="GO" id="GO:0050661">
    <property type="term" value="F:NADP binding"/>
    <property type="evidence" value="ECO:0007669"/>
    <property type="project" value="InterPro"/>
</dbReference>
<keyword evidence="1" id="KW-0560">Oxidoreductase</keyword>
<dbReference type="SUPFAM" id="SSF48179">
    <property type="entry name" value="6-phosphogluconate dehydrogenase C-terminal domain-like"/>
    <property type="match status" value="1"/>
</dbReference>
<reference evidence="7" key="1">
    <citation type="submission" date="2015-05" db="EMBL/GenBank/DDBJ databases">
        <title>Draft genome sequencing of a biphenyl-degrading bacterium, Pseudomonas balearica KF707 (=NBRC110670).</title>
        <authorList>
            <person name="Kimura N."/>
            <person name="Hirose J."/>
            <person name="Watanabe T."/>
            <person name="Suenaga H."/>
            <person name="Fujihara H."/>
            <person name="Noguchi M."/>
            <person name="Hashimoto M."/>
            <person name="Shimodaira J."/>
            <person name="Tsuchikane K."/>
            <person name="Hosoyama A."/>
            <person name="Yamazoe A."/>
            <person name="Fujita N."/>
            <person name="Furukawa K."/>
        </authorList>
    </citation>
    <scope>NUCLEOTIDE SEQUENCE [LARGE SCALE GENOMIC DNA]</scope>
    <source>
        <strain evidence="7">DSM 10086 / NBRC 110670 / KF707</strain>
    </source>
</reference>
<feature type="domain" description="6-phosphogluconate dehydrogenase NADP-binding" evidence="4">
    <location>
        <begin position="13"/>
        <end position="163"/>
    </location>
</feature>
<dbReference type="Pfam" id="PF03446">
    <property type="entry name" value="NAD_binding_2"/>
    <property type="match status" value="1"/>
</dbReference>
<evidence type="ECO:0000259" key="5">
    <source>
        <dbReference type="Pfam" id="PF21761"/>
    </source>
</evidence>
<name>A0AAD1C2E3_METFU</name>
<dbReference type="RefSeq" id="WP_003448257.1">
    <property type="nucleotide sequence ID" value="NZ_AJMR01000018.1"/>
</dbReference>
<dbReference type="PIRSF" id="PIRSF000103">
    <property type="entry name" value="HIBADH"/>
    <property type="match status" value="1"/>
</dbReference>
<feature type="region of interest" description="Disordered" evidence="2">
    <location>
        <begin position="304"/>
        <end position="325"/>
    </location>
</feature>
<dbReference type="InterPro" id="IPR036291">
    <property type="entry name" value="NAD(P)-bd_dom_sf"/>
</dbReference>
<dbReference type="PANTHER" id="PTHR43580">
    <property type="entry name" value="OXIDOREDUCTASE GLYR1-RELATED"/>
    <property type="match status" value="1"/>
</dbReference>
<evidence type="ECO:0000256" key="2">
    <source>
        <dbReference type="SAM" id="MobiDB-lite"/>
    </source>
</evidence>
<evidence type="ECO:0000313" key="7">
    <source>
        <dbReference type="Proteomes" id="UP000218554"/>
    </source>
</evidence>
<dbReference type="InterPro" id="IPR051265">
    <property type="entry name" value="HIBADH-related_NP60_sf"/>
</dbReference>
<keyword evidence="3" id="KW-1133">Transmembrane helix</keyword>
<accession>A0AAD1C2E3</accession>
<dbReference type="GO" id="GO:0016491">
    <property type="term" value="F:oxidoreductase activity"/>
    <property type="evidence" value="ECO:0007669"/>
    <property type="project" value="UniProtKB-KW"/>
</dbReference>
<dbReference type="AlphaFoldDB" id="A0AAD1C2E3"/>
<keyword evidence="3" id="KW-0472">Membrane</keyword>
<keyword evidence="3" id="KW-0812">Transmembrane</keyword>
<evidence type="ECO:0000256" key="1">
    <source>
        <dbReference type="ARBA" id="ARBA00023002"/>
    </source>
</evidence>
<dbReference type="EMBL" id="AP014862">
    <property type="protein sequence ID" value="BAU75512.1"/>
    <property type="molecule type" value="Genomic_DNA"/>
</dbReference>
<dbReference type="InterPro" id="IPR048666">
    <property type="entry name" value="RedAm-like_C"/>
</dbReference>
<dbReference type="InterPro" id="IPR013328">
    <property type="entry name" value="6PGD_dom2"/>
</dbReference>
<evidence type="ECO:0000259" key="4">
    <source>
        <dbReference type="Pfam" id="PF03446"/>
    </source>
</evidence>
<dbReference type="Pfam" id="PF21761">
    <property type="entry name" value="RedAm-like_C"/>
    <property type="match status" value="1"/>
</dbReference>
<dbReference type="SUPFAM" id="SSF51735">
    <property type="entry name" value="NAD(P)-binding Rossmann-fold domains"/>
    <property type="match status" value="1"/>
</dbReference>
<dbReference type="Proteomes" id="UP000218554">
    <property type="component" value="Chromosome"/>
</dbReference>
<organism evidence="6 7">
    <name type="scientific">Metapseudomonas furukawaii</name>
    <name type="common">Pseudomonas furukawaii</name>
    <dbReference type="NCBI Taxonomy" id="1149133"/>
    <lineage>
        <taxon>Bacteria</taxon>
        <taxon>Pseudomonadati</taxon>
        <taxon>Pseudomonadota</taxon>
        <taxon>Gammaproteobacteria</taxon>
        <taxon>Pseudomonadales</taxon>
        <taxon>Pseudomonadaceae</taxon>
        <taxon>Metapseudomonas</taxon>
    </lineage>
</organism>
<dbReference type="Gene3D" id="1.10.1040.10">
    <property type="entry name" value="N-(1-d-carboxylethyl)-l-norvaline Dehydrogenase, domain 2"/>
    <property type="match status" value="1"/>
</dbReference>
<feature type="transmembrane region" description="Helical" evidence="3">
    <location>
        <begin position="13"/>
        <end position="30"/>
    </location>
</feature>
<dbReference type="InterPro" id="IPR015815">
    <property type="entry name" value="HIBADH-related"/>
</dbReference>
<proteinExistence type="predicted"/>
<protein>
    <submittedName>
        <fullName evidence="6">Oxidoreductase, putative</fullName>
    </submittedName>
</protein>
<evidence type="ECO:0000256" key="3">
    <source>
        <dbReference type="SAM" id="Phobius"/>
    </source>
</evidence>
<sequence length="325" mass="34360">MRENDDGRSGFDVSVLGLGAMGTIMVRALLKQGKRVAIWNRSPGKAEGLVAAGAHLCESAAIALAASPVAILVLLDDTAVQEMLGADGVGQALANCTIVNFSTGSKEDSLALQALVNRAGGHYVKGMIVAYPRNVGHPESYCIYTSEREAFERHRELLEVLAGHAVFLPWDEALAFGTMLHAYSFAAMVAFYEAVGASRHFGMSAPKMARLLSDASRFLISDALEDAVRRLEEGDFAGDQATLDVHASAFEYIAESMHACGARTPVFDAVCQVVQRAQSMGYGDQDVSATTQFFAAEVPDCADSPAPPEFDTSQCSGAAVGSATP</sequence>
<feature type="domain" description="NADPH-dependent reductive aminase-like C-terminal" evidence="5">
    <location>
        <begin position="185"/>
        <end position="294"/>
    </location>
</feature>
<dbReference type="KEGG" id="pfuw:KF707C_38240"/>
<dbReference type="InterPro" id="IPR006115">
    <property type="entry name" value="6PGDH_NADP-bd"/>
</dbReference>
<keyword evidence="7" id="KW-1185">Reference proteome</keyword>